<keyword evidence="1" id="KW-0472">Membrane</keyword>
<evidence type="ECO:0000256" key="1">
    <source>
        <dbReference type="SAM" id="Phobius"/>
    </source>
</evidence>
<dbReference type="AlphaFoldDB" id="A0A9P5TX15"/>
<accession>A0A9P5TX15</accession>
<feature type="non-terminal residue" evidence="2">
    <location>
        <position position="1"/>
    </location>
</feature>
<keyword evidence="1" id="KW-0812">Transmembrane</keyword>
<sequence>MCLTRILTLRSRQLLRKRPRIGLLVVKLVYLSPVYDMASLRLQYSRLSESLSKFKCAPAKPIHA</sequence>
<keyword evidence="3" id="KW-1185">Reference proteome</keyword>
<dbReference type="Proteomes" id="UP000772434">
    <property type="component" value="Unassembled WGS sequence"/>
</dbReference>
<evidence type="ECO:0000313" key="3">
    <source>
        <dbReference type="Proteomes" id="UP000772434"/>
    </source>
</evidence>
<reference evidence="2" key="1">
    <citation type="submission" date="2020-11" db="EMBL/GenBank/DDBJ databases">
        <authorList>
            <consortium name="DOE Joint Genome Institute"/>
            <person name="Ahrendt S."/>
            <person name="Riley R."/>
            <person name="Andreopoulos W."/>
            <person name="Labutti K."/>
            <person name="Pangilinan J."/>
            <person name="Ruiz-Duenas F.J."/>
            <person name="Barrasa J.M."/>
            <person name="Sanchez-Garcia M."/>
            <person name="Camarero S."/>
            <person name="Miyauchi S."/>
            <person name="Serrano A."/>
            <person name="Linde D."/>
            <person name="Babiker R."/>
            <person name="Drula E."/>
            <person name="Ayuso-Fernandez I."/>
            <person name="Pacheco R."/>
            <person name="Padilla G."/>
            <person name="Ferreira P."/>
            <person name="Barriuso J."/>
            <person name="Kellner H."/>
            <person name="Castanera R."/>
            <person name="Alfaro M."/>
            <person name="Ramirez L."/>
            <person name="Pisabarro A.G."/>
            <person name="Kuo A."/>
            <person name="Tritt A."/>
            <person name="Lipzen A."/>
            <person name="He G."/>
            <person name="Yan M."/>
            <person name="Ng V."/>
            <person name="Cullen D."/>
            <person name="Martin F."/>
            <person name="Rosso M.-N."/>
            <person name="Henrissat B."/>
            <person name="Hibbett D."/>
            <person name="Martinez A.T."/>
            <person name="Grigoriev I.V."/>
        </authorList>
    </citation>
    <scope>NUCLEOTIDE SEQUENCE</scope>
    <source>
        <strain evidence="2">AH 40177</strain>
    </source>
</reference>
<keyword evidence="1" id="KW-1133">Transmembrane helix</keyword>
<gene>
    <name evidence="2" type="ORF">BDP27DRAFT_1303046</name>
</gene>
<dbReference type="EMBL" id="JADNRY010000334">
    <property type="protein sequence ID" value="KAF9058980.1"/>
    <property type="molecule type" value="Genomic_DNA"/>
</dbReference>
<protein>
    <submittedName>
        <fullName evidence="2">Uncharacterized protein</fullName>
    </submittedName>
</protein>
<proteinExistence type="predicted"/>
<feature type="transmembrane region" description="Helical" evidence="1">
    <location>
        <begin position="21"/>
        <end position="38"/>
    </location>
</feature>
<organism evidence="2 3">
    <name type="scientific">Rhodocollybia butyracea</name>
    <dbReference type="NCBI Taxonomy" id="206335"/>
    <lineage>
        <taxon>Eukaryota</taxon>
        <taxon>Fungi</taxon>
        <taxon>Dikarya</taxon>
        <taxon>Basidiomycota</taxon>
        <taxon>Agaricomycotina</taxon>
        <taxon>Agaricomycetes</taxon>
        <taxon>Agaricomycetidae</taxon>
        <taxon>Agaricales</taxon>
        <taxon>Marasmiineae</taxon>
        <taxon>Omphalotaceae</taxon>
        <taxon>Rhodocollybia</taxon>
    </lineage>
</organism>
<comment type="caution">
    <text evidence="2">The sequence shown here is derived from an EMBL/GenBank/DDBJ whole genome shotgun (WGS) entry which is preliminary data.</text>
</comment>
<name>A0A9P5TX15_9AGAR</name>
<evidence type="ECO:0000313" key="2">
    <source>
        <dbReference type="EMBL" id="KAF9058980.1"/>
    </source>
</evidence>